<feature type="domain" description="Protein kinase" evidence="7">
    <location>
        <begin position="59"/>
        <end position="370"/>
    </location>
</feature>
<evidence type="ECO:0000256" key="4">
    <source>
        <dbReference type="ARBA" id="ARBA00022777"/>
    </source>
</evidence>
<name>A0A1J4JVR3_9EUKA</name>
<dbReference type="Proteomes" id="UP000179807">
    <property type="component" value="Unassembled WGS sequence"/>
</dbReference>
<dbReference type="PANTHER" id="PTHR24345:SF0">
    <property type="entry name" value="CELL CYCLE SERINE_THREONINE-PROTEIN KINASE CDC5_MSD2"/>
    <property type="match status" value="1"/>
</dbReference>
<dbReference type="GO" id="GO:0005634">
    <property type="term" value="C:nucleus"/>
    <property type="evidence" value="ECO:0007669"/>
    <property type="project" value="TreeGrafter"/>
</dbReference>
<evidence type="ECO:0000256" key="3">
    <source>
        <dbReference type="ARBA" id="ARBA00022741"/>
    </source>
</evidence>
<dbReference type="SUPFAM" id="SSF56112">
    <property type="entry name" value="Protein kinase-like (PK-like)"/>
    <property type="match status" value="1"/>
</dbReference>
<dbReference type="GO" id="GO:0005524">
    <property type="term" value="F:ATP binding"/>
    <property type="evidence" value="ECO:0007669"/>
    <property type="project" value="UniProtKB-KW"/>
</dbReference>
<keyword evidence="2" id="KW-0808">Transferase</keyword>
<dbReference type="Gene3D" id="1.10.510.10">
    <property type="entry name" value="Transferase(Phosphotransferase) domain 1"/>
    <property type="match status" value="1"/>
</dbReference>
<feature type="compositionally biased region" description="Polar residues" evidence="6">
    <location>
        <begin position="129"/>
        <end position="147"/>
    </location>
</feature>
<proteinExistence type="predicted"/>
<dbReference type="AlphaFoldDB" id="A0A1J4JVR3"/>
<dbReference type="SMART" id="SM00220">
    <property type="entry name" value="S_TKc"/>
    <property type="match status" value="1"/>
</dbReference>
<evidence type="ECO:0000313" key="8">
    <source>
        <dbReference type="EMBL" id="OHT01622.1"/>
    </source>
</evidence>
<dbReference type="InterPro" id="IPR011009">
    <property type="entry name" value="Kinase-like_dom_sf"/>
</dbReference>
<evidence type="ECO:0000259" key="7">
    <source>
        <dbReference type="PROSITE" id="PS50011"/>
    </source>
</evidence>
<keyword evidence="4" id="KW-0418">Kinase</keyword>
<comment type="caution">
    <text evidence="8">The sequence shown here is derived from an EMBL/GenBank/DDBJ whole genome shotgun (WGS) entry which is preliminary data.</text>
</comment>
<feature type="region of interest" description="Disordered" evidence="6">
    <location>
        <begin position="129"/>
        <end position="152"/>
    </location>
</feature>
<dbReference type="InterPro" id="IPR008271">
    <property type="entry name" value="Ser/Thr_kinase_AS"/>
</dbReference>
<dbReference type="VEuPathDB" id="TrichDB:TRFO_07539"/>
<accession>A0A1J4JVR3</accession>
<keyword evidence="9" id="KW-1185">Reference proteome</keyword>
<dbReference type="PANTHER" id="PTHR24345">
    <property type="entry name" value="SERINE/THREONINE-PROTEIN KINASE PLK"/>
    <property type="match status" value="1"/>
</dbReference>
<organism evidence="8 9">
    <name type="scientific">Tritrichomonas foetus</name>
    <dbReference type="NCBI Taxonomy" id="1144522"/>
    <lineage>
        <taxon>Eukaryota</taxon>
        <taxon>Metamonada</taxon>
        <taxon>Parabasalia</taxon>
        <taxon>Tritrichomonadida</taxon>
        <taxon>Tritrichomonadidae</taxon>
        <taxon>Tritrichomonas</taxon>
    </lineage>
</organism>
<evidence type="ECO:0000313" key="9">
    <source>
        <dbReference type="Proteomes" id="UP000179807"/>
    </source>
</evidence>
<protein>
    <recommendedName>
        <fullName evidence="7">Protein kinase domain-containing protein</fullName>
    </recommendedName>
</protein>
<keyword evidence="5" id="KW-0067">ATP-binding</keyword>
<dbReference type="GeneID" id="94828442"/>
<evidence type="ECO:0000256" key="6">
    <source>
        <dbReference type="SAM" id="MobiDB-lite"/>
    </source>
</evidence>
<evidence type="ECO:0000256" key="1">
    <source>
        <dbReference type="ARBA" id="ARBA00022527"/>
    </source>
</evidence>
<reference evidence="8" key="1">
    <citation type="submission" date="2016-10" db="EMBL/GenBank/DDBJ databases">
        <authorList>
            <person name="Benchimol M."/>
            <person name="Almeida L.G."/>
            <person name="Vasconcelos A.T."/>
            <person name="Perreira-Neves A."/>
            <person name="Rosa I.A."/>
            <person name="Tasca T."/>
            <person name="Bogo M.R."/>
            <person name="de Souza W."/>
        </authorList>
    </citation>
    <scope>NUCLEOTIDE SEQUENCE [LARGE SCALE GENOMIC DNA]</scope>
    <source>
        <strain evidence="8">K</strain>
    </source>
</reference>
<evidence type="ECO:0000256" key="5">
    <source>
        <dbReference type="ARBA" id="ARBA00022840"/>
    </source>
</evidence>
<keyword evidence="3" id="KW-0547">Nucleotide-binding</keyword>
<gene>
    <name evidence="8" type="ORF">TRFO_07539</name>
</gene>
<keyword evidence="1" id="KW-0723">Serine/threonine-protein kinase</keyword>
<sequence>MGACSSHEVKKSFVPQMSKRYSKTQPPRLSLRVSLDANKDTIRSARKAKTTDLFQIEGFDNCRLLAQGASSIVIQASKGGVDYAIKVCDYIESFDNEGEIYGEIKSDNLPHEGQNQNEFMTETDKTYSIENGQTNDQNFSHQNSTSQRNERRKSIKRINGFINHRPKVEIEFLRKFDHPNIVKFIDSFEDEQKRHLYIVMEYCQGDNIIMNPSINLKRAFSQILSAVQYLHRYRIIHQDIKPSNILLDNFNNVKLIDFGTAISIPPDLEKIPVTLSGTPHYFPPEFFTENECDPFAADVWALGVSLYQIAFGVLPFQGKTLEEKARNIRSQELSFPNHADKDLADLISKMLMKNPENRIKISQIWAHPFMAKDNFNQRLILQPKFYSLRLKRKLQF</sequence>
<dbReference type="InterPro" id="IPR000719">
    <property type="entry name" value="Prot_kinase_dom"/>
</dbReference>
<dbReference type="PROSITE" id="PS50011">
    <property type="entry name" value="PROTEIN_KINASE_DOM"/>
    <property type="match status" value="1"/>
</dbReference>
<dbReference type="EMBL" id="MLAK01000904">
    <property type="protein sequence ID" value="OHT01622.1"/>
    <property type="molecule type" value="Genomic_DNA"/>
</dbReference>
<evidence type="ECO:0000256" key="2">
    <source>
        <dbReference type="ARBA" id="ARBA00022679"/>
    </source>
</evidence>
<dbReference type="RefSeq" id="XP_068354758.1">
    <property type="nucleotide sequence ID" value="XM_068493738.1"/>
</dbReference>
<dbReference type="PROSITE" id="PS00108">
    <property type="entry name" value="PROTEIN_KINASE_ST"/>
    <property type="match status" value="1"/>
</dbReference>
<dbReference type="Pfam" id="PF00069">
    <property type="entry name" value="Pkinase"/>
    <property type="match status" value="1"/>
</dbReference>
<dbReference type="GO" id="GO:0004674">
    <property type="term" value="F:protein serine/threonine kinase activity"/>
    <property type="evidence" value="ECO:0007669"/>
    <property type="project" value="UniProtKB-KW"/>
</dbReference>
<dbReference type="OrthoDB" id="68483at2759"/>